<dbReference type="EMBL" id="BAABRO010000003">
    <property type="protein sequence ID" value="GAA5506312.1"/>
    <property type="molecule type" value="Genomic_DNA"/>
</dbReference>
<name>A0ABP9VMB8_9BACT</name>
<dbReference type="RefSeq" id="WP_345683270.1">
    <property type="nucleotide sequence ID" value="NZ_BAABRO010000003.1"/>
</dbReference>
<comment type="caution">
    <text evidence="1">The sequence shown here is derived from an EMBL/GenBank/DDBJ whole genome shotgun (WGS) entry which is preliminary data.</text>
</comment>
<evidence type="ECO:0000313" key="1">
    <source>
        <dbReference type="EMBL" id="GAA5506312.1"/>
    </source>
</evidence>
<reference evidence="1 2" key="1">
    <citation type="submission" date="2024-02" db="EMBL/GenBank/DDBJ databases">
        <title>Rhodopirellula caenicola NBRC 110016.</title>
        <authorList>
            <person name="Ichikawa N."/>
            <person name="Katano-Makiyama Y."/>
            <person name="Hidaka K."/>
        </authorList>
    </citation>
    <scope>NUCLEOTIDE SEQUENCE [LARGE SCALE GENOMIC DNA]</scope>
    <source>
        <strain evidence="1 2">NBRC 110016</strain>
    </source>
</reference>
<evidence type="ECO:0008006" key="3">
    <source>
        <dbReference type="Google" id="ProtNLM"/>
    </source>
</evidence>
<organism evidence="1 2">
    <name type="scientific">Novipirellula caenicola</name>
    <dbReference type="NCBI Taxonomy" id="1536901"/>
    <lineage>
        <taxon>Bacteria</taxon>
        <taxon>Pseudomonadati</taxon>
        <taxon>Planctomycetota</taxon>
        <taxon>Planctomycetia</taxon>
        <taxon>Pirellulales</taxon>
        <taxon>Pirellulaceae</taxon>
        <taxon>Novipirellula</taxon>
    </lineage>
</organism>
<gene>
    <name evidence="1" type="ORF">Rcae01_01764</name>
</gene>
<accession>A0ABP9VMB8</accession>
<dbReference type="Proteomes" id="UP001416858">
    <property type="component" value="Unassembled WGS sequence"/>
</dbReference>
<keyword evidence="2" id="KW-1185">Reference proteome</keyword>
<protein>
    <recommendedName>
        <fullName evidence="3">DUF4272 domain-containing protein</fullName>
    </recommendedName>
</protein>
<sequence>MWHSSRGDRTLRGSEATLVSLAIDTMIDAILLHFDDEDESSMAPECQTGIAVYDSLTASQRIGLLHDIARYLLTDTESVMPLSAATEAAIAAIYVEVRDQVAIEIDLYSEDLYSENVQNERVSDIAPWRSLVLSAYQSLFRAAEPGEDFHSEADWQWDPSALPSVTSDDLPRWETLIERLTDAVLWDRDFEMADSFLDVDPGISDRRRRLLGIDADYFTCVAPDPRPEQVMRLVWDTRDIIRSKPR</sequence>
<evidence type="ECO:0000313" key="2">
    <source>
        <dbReference type="Proteomes" id="UP001416858"/>
    </source>
</evidence>
<proteinExistence type="predicted"/>